<evidence type="ECO:0000256" key="1">
    <source>
        <dbReference type="ARBA" id="ARBA00022679"/>
    </source>
</evidence>
<dbReference type="SUPFAM" id="SSF55729">
    <property type="entry name" value="Acyl-CoA N-acyltransferases (Nat)"/>
    <property type="match status" value="1"/>
</dbReference>
<feature type="domain" description="N-acetyltransferase" evidence="3">
    <location>
        <begin position="5"/>
        <end position="147"/>
    </location>
</feature>
<dbReference type="PROSITE" id="PS51186">
    <property type="entry name" value="GNAT"/>
    <property type="match status" value="1"/>
</dbReference>
<evidence type="ECO:0000259" key="3">
    <source>
        <dbReference type="PROSITE" id="PS51186"/>
    </source>
</evidence>
<gene>
    <name evidence="4" type="ORF">BC777_0807</name>
</gene>
<evidence type="ECO:0000313" key="4">
    <source>
        <dbReference type="EMBL" id="PJI91966.1"/>
    </source>
</evidence>
<dbReference type="Pfam" id="PF00583">
    <property type="entry name" value="Acetyltransf_1"/>
    <property type="match status" value="1"/>
</dbReference>
<organism evidence="4 5">
    <name type="scientific">Yoonia maricola</name>
    <dbReference type="NCBI Taxonomy" id="420999"/>
    <lineage>
        <taxon>Bacteria</taxon>
        <taxon>Pseudomonadati</taxon>
        <taxon>Pseudomonadota</taxon>
        <taxon>Alphaproteobacteria</taxon>
        <taxon>Rhodobacterales</taxon>
        <taxon>Paracoccaceae</taxon>
        <taxon>Yoonia</taxon>
    </lineage>
</organism>
<proteinExistence type="predicted"/>
<dbReference type="PANTHER" id="PTHR43877">
    <property type="entry name" value="AMINOALKYLPHOSPHONATE N-ACETYLTRANSFERASE-RELATED-RELATED"/>
    <property type="match status" value="1"/>
</dbReference>
<dbReference type="InterPro" id="IPR016181">
    <property type="entry name" value="Acyl_CoA_acyltransferase"/>
</dbReference>
<dbReference type="AlphaFoldDB" id="A0A2M8WM68"/>
<keyword evidence="1 4" id="KW-0808">Transferase</keyword>
<protein>
    <submittedName>
        <fullName evidence="4">Acetyltransferase (GNAT) family protein</fullName>
    </submittedName>
</protein>
<reference evidence="4 5" key="1">
    <citation type="submission" date="2017-11" db="EMBL/GenBank/DDBJ databases">
        <title>Genomic Encyclopedia of Archaeal and Bacterial Type Strains, Phase II (KMG-II): From Individual Species to Whole Genera.</title>
        <authorList>
            <person name="Goeker M."/>
        </authorList>
    </citation>
    <scope>NUCLEOTIDE SEQUENCE [LARGE SCALE GENOMIC DNA]</scope>
    <source>
        <strain evidence="4 5">DSM 29128</strain>
    </source>
</reference>
<dbReference type="InterPro" id="IPR050832">
    <property type="entry name" value="Bact_Acetyltransf"/>
</dbReference>
<keyword evidence="5" id="KW-1185">Reference proteome</keyword>
<evidence type="ECO:0000313" key="5">
    <source>
        <dbReference type="Proteomes" id="UP000228531"/>
    </source>
</evidence>
<dbReference type="InterPro" id="IPR000182">
    <property type="entry name" value="GNAT_dom"/>
</dbReference>
<dbReference type="GO" id="GO:0016747">
    <property type="term" value="F:acyltransferase activity, transferring groups other than amino-acyl groups"/>
    <property type="evidence" value="ECO:0007669"/>
    <property type="project" value="InterPro"/>
</dbReference>
<sequence>MTNGLDIKPLSGADAEDALALYNELTFGPASQDHAAFNAVVTHPGTTIYGAFDHGALVAMLTLHLLPNVTWGARPYALIENVITAATHRRRGIGRQLMQHAIAQAWVADAFKIMLMTGKKRAATGFYKAVGFSPEDKTAMVIRRPDA</sequence>
<evidence type="ECO:0000256" key="2">
    <source>
        <dbReference type="ARBA" id="ARBA00023315"/>
    </source>
</evidence>
<comment type="caution">
    <text evidence="4">The sequence shown here is derived from an EMBL/GenBank/DDBJ whole genome shotgun (WGS) entry which is preliminary data.</text>
</comment>
<dbReference type="Proteomes" id="UP000228531">
    <property type="component" value="Unassembled WGS sequence"/>
</dbReference>
<keyword evidence="2" id="KW-0012">Acyltransferase</keyword>
<dbReference type="CDD" id="cd04301">
    <property type="entry name" value="NAT_SF"/>
    <property type="match status" value="1"/>
</dbReference>
<dbReference type="Gene3D" id="3.40.630.30">
    <property type="match status" value="1"/>
</dbReference>
<accession>A0A2M8WM68</accession>
<dbReference type="RefSeq" id="WP_100366838.1">
    <property type="nucleotide sequence ID" value="NZ_PGTY01000001.1"/>
</dbReference>
<dbReference type="OrthoDB" id="7595389at2"/>
<dbReference type="PANTHER" id="PTHR43877:SF2">
    <property type="entry name" value="AMINOALKYLPHOSPHONATE N-ACETYLTRANSFERASE-RELATED"/>
    <property type="match status" value="1"/>
</dbReference>
<name>A0A2M8WM68_9RHOB</name>
<dbReference type="EMBL" id="PGTY01000001">
    <property type="protein sequence ID" value="PJI91966.1"/>
    <property type="molecule type" value="Genomic_DNA"/>
</dbReference>